<dbReference type="AlphaFoldDB" id="A0A2G5H7X4"/>
<feature type="compositionally biased region" description="Basic and acidic residues" evidence="1">
    <location>
        <begin position="210"/>
        <end position="219"/>
    </location>
</feature>
<evidence type="ECO:0000313" key="3">
    <source>
        <dbReference type="EMBL" id="WPB03063.1"/>
    </source>
</evidence>
<evidence type="ECO:0000313" key="4">
    <source>
        <dbReference type="Proteomes" id="UP000230605"/>
    </source>
</evidence>
<feature type="compositionally biased region" description="Basic and acidic residues" evidence="1">
    <location>
        <begin position="1"/>
        <end position="17"/>
    </location>
</feature>
<reference evidence="3 5" key="2">
    <citation type="submission" date="2023-09" db="EMBL/GenBank/DDBJ databases">
        <title>Complete-Gapless Cercospora beticola genome.</title>
        <authorList>
            <person name="Wyatt N.A."/>
            <person name="Spanner R.E."/>
            <person name="Bolton M.D."/>
        </authorList>
    </citation>
    <scope>NUCLEOTIDE SEQUENCE [LARGE SCALE GENOMIC DNA]</scope>
    <source>
        <strain evidence="3">Cb09-40</strain>
    </source>
</reference>
<feature type="compositionally biased region" description="Basic and acidic residues" evidence="1">
    <location>
        <begin position="248"/>
        <end position="258"/>
    </location>
</feature>
<feature type="region of interest" description="Disordered" evidence="1">
    <location>
        <begin position="106"/>
        <end position="125"/>
    </location>
</feature>
<dbReference type="Proteomes" id="UP000230605">
    <property type="component" value="Chromosome 5"/>
</dbReference>
<organism evidence="2 4">
    <name type="scientific">Cercospora beticola</name>
    <name type="common">Sugarbeet leaf spot fungus</name>
    <dbReference type="NCBI Taxonomy" id="122368"/>
    <lineage>
        <taxon>Eukaryota</taxon>
        <taxon>Fungi</taxon>
        <taxon>Dikarya</taxon>
        <taxon>Ascomycota</taxon>
        <taxon>Pezizomycotina</taxon>
        <taxon>Dothideomycetes</taxon>
        <taxon>Dothideomycetidae</taxon>
        <taxon>Mycosphaerellales</taxon>
        <taxon>Mycosphaerellaceae</taxon>
        <taxon>Cercospora</taxon>
    </lineage>
</organism>
<name>A0A2G5H7X4_CERBT</name>
<dbReference type="InterPro" id="IPR011011">
    <property type="entry name" value="Znf_FYVE_PHD"/>
</dbReference>
<feature type="region of interest" description="Disordered" evidence="1">
    <location>
        <begin position="202"/>
        <end position="258"/>
    </location>
</feature>
<sequence length="385" mass="43084">MAEDISRPSADDRERRRGSLARRALQRVRAAMHRARDPGATTTERAAGSDDEARNAIEAAIEPANTTRAGAESSDIPQDEIEQRHDTEPVEAPSIPFATLNSIEVDSSEEDAGESAMPPRVGRSGLTREKARSLFAQNGFDYKLRTWRPLEEPPNKIRRVEKPIRLRVHYTCHECTRQFGLERTCMDCGHHRCRECLRNPPKKVRQVSDNARRSTEDGRTSPVAGPSTAPPVAESSRPQPDMQVAPLRPDDEYSHDDLPQDLDLAMYTRPRAAIQTVWKPQARPKLKHTLGASSTSPDDEAPVVRAVQRVYRKPRQRVRYTCEQCDTLFVDHDQCRRCGHERCDGCLRQPPKRTAAAPDPEVLRSLEARLAAHGESSTAGAAEQS</sequence>
<reference evidence="2 4" key="1">
    <citation type="submission" date="2015-10" db="EMBL/GenBank/DDBJ databases">
        <title>The cercosporin biosynthetic gene cluster was horizontally transferred to several fungal lineages and shown to be expanded in Cercospora beticola based on microsynteny with recipient genomes.</title>
        <authorList>
            <person name="De Jonge R."/>
            <person name="Ebert M.K."/>
            <person name="Suttle J.C."/>
            <person name="Jurick Ii W.M."/>
            <person name="Secor G.A."/>
            <person name="Thomma B.P."/>
            <person name="Van De Peer Y."/>
            <person name="Bolton M.D."/>
        </authorList>
    </citation>
    <scope>NUCLEOTIDE SEQUENCE [LARGE SCALE GENOMIC DNA]</scope>
    <source>
        <strain evidence="2 4">09-40</strain>
    </source>
</reference>
<feature type="compositionally biased region" description="Basic residues" evidence="1">
    <location>
        <begin position="18"/>
        <end position="33"/>
    </location>
</feature>
<dbReference type="EMBL" id="CP134188">
    <property type="protein sequence ID" value="WPB03063.1"/>
    <property type="molecule type" value="Genomic_DNA"/>
</dbReference>
<protein>
    <submittedName>
        <fullName evidence="2">Uncharacterized protein</fullName>
    </submittedName>
</protein>
<dbReference type="EMBL" id="LKMD01000108">
    <property type="protein sequence ID" value="PIA88634.1"/>
    <property type="molecule type" value="Genomic_DNA"/>
</dbReference>
<evidence type="ECO:0000313" key="5">
    <source>
        <dbReference type="Proteomes" id="UP001302367"/>
    </source>
</evidence>
<gene>
    <name evidence="2" type="ORF">CB0940_07137</name>
    <name evidence="3" type="ORF">RHO25_007700</name>
</gene>
<dbReference type="Proteomes" id="UP001302367">
    <property type="component" value="Chromosome 5"/>
</dbReference>
<keyword evidence="5" id="KW-1185">Reference proteome</keyword>
<dbReference type="SUPFAM" id="SSF57903">
    <property type="entry name" value="FYVE/PHD zinc finger"/>
    <property type="match status" value="1"/>
</dbReference>
<evidence type="ECO:0000313" key="2">
    <source>
        <dbReference type="EMBL" id="PIA88634.1"/>
    </source>
</evidence>
<dbReference type="OrthoDB" id="5370011at2759"/>
<accession>A0A2G5H7X4</accession>
<evidence type="ECO:0000256" key="1">
    <source>
        <dbReference type="SAM" id="MobiDB-lite"/>
    </source>
</evidence>
<feature type="region of interest" description="Disordered" evidence="1">
    <location>
        <begin position="1"/>
        <end position="98"/>
    </location>
</feature>
<proteinExistence type="predicted"/>